<evidence type="ECO:0000313" key="1">
    <source>
        <dbReference type="EMBL" id="NAY90863.1"/>
    </source>
</evidence>
<sequence>MKRILKIIGSLLGFFLLIGIIGGGLAHEPLPLGNPGSGADALAHKMLDALDHEKYEDTRILQWSYRGGANSYKWDRKQGLCLVKWDDNEIVLNLANPTKSDVKVDGVPTSQKEKEELIQKAVKMFNNDSFWLVAPYKVFDKGTQRAVVKMENGSQGLLVTYNSGGSTPGDSYLWLLKEDGLPYAFKMWVKIIPIGGLEASWDDWLVTESGAYLPKTHQFGPLSLSMGNVKGFK</sequence>
<gene>
    <name evidence="1" type="ORF">GTQ34_02935</name>
</gene>
<dbReference type="AlphaFoldDB" id="A0A964WWK1"/>
<keyword evidence="2" id="KW-1185">Reference proteome</keyword>
<evidence type="ECO:0000313" key="2">
    <source>
        <dbReference type="Proteomes" id="UP000667650"/>
    </source>
</evidence>
<dbReference type="EMBL" id="JAAABI010000001">
    <property type="protein sequence ID" value="NAY90863.1"/>
    <property type="molecule type" value="Genomic_DNA"/>
</dbReference>
<reference evidence="1" key="1">
    <citation type="submission" date="2020-01" db="EMBL/GenBank/DDBJ databases">
        <title>Muricauda ochracea sp. nov., isolated from a tidal flat of Garorim bay in Korea.</title>
        <authorList>
            <person name="Kim D."/>
            <person name="Yoo Y."/>
            <person name="Kim J.-J."/>
        </authorList>
    </citation>
    <scope>NUCLEOTIDE SEQUENCE</scope>
    <source>
        <strain evidence="1">JGD-17</strain>
    </source>
</reference>
<protein>
    <submittedName>
        <fullName evidence="1">Uncharacterized protein</fullName>
    </submittedName>
</protein>
<dbReference type="RefSeq" id="WP_166522262.1">
    <property type="nucleotide sequence ID" value="NZ_JAAABI010000001.1"/>
</dbReference>
<name>A0A964WWK1_9FLAO</name>
<comment type="caution">
    <text evidence="1">The sequence shown here is derived from an EMBL/GenBank/DDBJ whole genome shotgun (WGS) entry which is preliminary data.</text>
</comment>
<organism evidence="1 2">
    <name type="scientific">Flagellimonas ochracea</name>
    <dbReference type="NCBI Taxonomy" id="2696472"/>
    <lineage>
        <taxon>Bacteria</taxon>
        <taxon>Pseudomonadati</taxon>
        <taxon>Bacteroidota</taxon>
        <taxon>Flavobacteriia</taxon>
        <taxon>Flavobacteriales</taxon>
        <taxon>Flavobacteriaceae</taxon>
        <taxon>Flagellimonas</taxon>
    </lineage>
</organism>
<accession>A0A964WWK1</accession>
<dbReference type="Proteomes" id="UP000667650">
    <property type="component" value="Unassembled WGS sequence"/>
</dbReference>
<proteinExistence type="predicted"/>